<evidence type="ECO:0000256" key="6">
    <source>
        <dbReference type="ARBA" id="ARBA00023136"/>
    </source>
</evidence>
<feature type="transmembrane region" description="Helical" evidence="8">
    <location>
        <begin position="121"/>
        <end position="142"/>
    </location>
</feature>
<feature type="transmembrane region" description="Helical" evidence="8">
    <location>
        <begin position="237"/>
        <end position="262"/>
    </location>
</feature>
<organism evidence="10">
    <name type="scientific">Asterochloris sp. Armaleo 7/29/2003</name>
    <dbReference type="NCBI Taxonomy" id="1050235"/>
    <lineage>
        <taxon>Eukaryota</taxon>
        <taxon>Viridiplantae</taxon>
        <taxon>Chlorophyta</taxon>
        <taxon>core chlorophytes</taxon>
        <taxon>Trebouxiophyceae</taxon>
        <taxon>Trebouxiales</taxon>
        <taxon>Trebouxiaceae</taxon>
        <taxon>Asterochloris</taxon>
    </lineage>
</organism>
<keyword evidence="7 8" id="KW-0924">Ammonia transport</keyword>
<feature type="transmembrane region" description="Helical" evidence="8">
    <location>
        <begin position="269"/>
        <end position="287"/>
    </location>
</feature>
<keyword evidence="3 8" id="KW-0813">Transport</keyword>
<dbReference type="Pfam" id="PF00909">
    <property type="entry name" value="Ammonium_transp"/>
    <property type="match status" value="1"/>
</dbReference>
<proteinExistence type="inferred from homology"/>
<evidence type="ECO:0000256" key="4">
    <source>
        <dbReference type="ARBA" id="ARBA00022692"/>
    </source>
</evidence>
<comment type="subcellular location">
    <subcellularLocation>
        <location evidence="8">Cell membrane</location>
        <topology evidence="8">Multi-pass membrane protein</topology>
    </subcellularLocation>
    <subcellularLocation>
        <location evidence="1">Membrane</location>
        <topology evidence="1">Multi-pass membrane protein</topology>
    </subcellularLocation>
</comment>
<dbReference type="NCBIfam" id="TIGR00836">
    <property type="entry name" value="amt"/>
    <property type="match status" value="1"/>
</dbReference>
<reference evidence="10" key="1">
    <citation type="journal article" date="2011" name="Mol. Biol. Evol.">
        <title>Multiple horizontal gene transfers of ammonium transporters/ammonia permeases from prokaryotes to eukaryotes: toward a new functional and evolutionary classification.</title>
        <authorList>
            <person name="McDonald T."/>
            <person name="Dietrich F."/>
            <person name="Lutzoni F."/>
        </authorList>
    </citation>
    <scope>NUCLEOTIDE SEQUENCE</scope>
    <source>
        <strain evidence="10">Cgr/DA1pho</strain>
    </source>
</reference>
<sequence>MQAVTNLSDGDITAVLLCSFIVFFQNIGFAALENGNVRAKNARAILLKNCIDKLVGGLCYWAVGFAFAYGSSSNGFIGTSHFFLSQLNGPVAALWVLSATFLMTATTIVSGCLAERAQFEAYLAYTPLMAVLVYPLVVHWVTQGWLTTFATHCTYLDFAGGSMVHLVGGVAGLVAAWQVGPRLGRFDGAIVKPIPGHNVESTVLGTLMLWFGWYGFNIGELLHFIVSVQAGDERGTVAARAAVNTTICGCAGALTALLLAWLRTRTYEVRTCCNGVLGGMVAITALAPFVDPWAAFVLGCIAGGVYIGCSRALLCLRIDDPLDASAVHAGCSLVGLLGVGVFGEPTYIAQNHEGYDRVCGGFFFASPARRGGEQLGVQLLGIITISAFTAACSLALFGTLRYFNKLRVDTATEIAGLDFVDHGGSAYPDFLLRVEAQD</sequence>
<reference evidence="10" key="2">
    <citation type="submission" date="2011-04" db="EMBL/GenBank/DDBJ databases">
        <authorList>
            <person name="McDonald T.R."/>
            <person name="Dietrich F."/>
            <person name="Lutzoni F."/>
        </authorList>
    </citation>
    <scope>NUCLEOTIDE SEQUENCE</scope>
    <source>
        <strain evidence="10">Cgr/DA1pho</strain>
    </source>
</reference>
<feature type="transmembrane region" description="Helical" evidence="8">
    <location>
        <begin position="53"/>
        <end position="72"/>
    </location>
</feature>
<name>I1T0D9_9CHLO</name>
<feature type="transmembrane region" description="Helical" evidence="8">
    <location>
        <begin position="162"/>
        <end position="180"/>
    </location>
</feature>
<dbReference type="PANTHER" id="PTHR11730:SF6">
    <property type="entry name" value="AMMONIUM TRANSPORTER"/>
    <property type="match status" value="1"/>
</dbReference>
<evidence type="ECO:0000256" key="2">
    <source>
        <dbReference type="ARBA" id="ARBA00005887"/>
    </source>
</evidence>
<evidence type="ECO:0000313" key="10">
    <source>
        <dbReference type="EMBL" id="AEJ07737.1"/>
    </source>
</evidence>
<keyword evidence="5 8" id="KW-1133">Transmembrane helix</keyword>
<dbReference type="GO" id="GO:0008519">
    <property type="term" value="F:ammonium channel activity"/>
    <property type="evidence" value="ECO:0007669"/>
    <property type="project" value="InterPro"/>
</dbReference>
<dbReference type="PANTHER" id="PTHR11730">
    <property type="entry name" value="AMMONIUM TRANSPORTER"/>
    <property type="match status" value="1"/>
</dbReference>
<evidence type="ECO:0000256" key="7">
    <source>
        <dbReference type="ARBA" id="ARBA00023177"/>
    </source>
</evidence>
<evidence type="ECO:0000256" key="5">
    <source>
        <dbReference type="ARBA" id="ARBA00022989"/>
    </source>
</evidence>
<feature type="transmembrane region" description="Helical" evidence="8">
    <location>
        <begin position="375"/>
        <end position="397"/>
    </location>
</feature>
<dbReference type="Gene3D" id="1.10.3430.10">
    <property type="entry name" value="Ammonium transporter AmtB like domains"/>
    <property type="match status" value="1"/>
</dbReference>
<dbReference type="EMBL" id="JF833068">
    <property type="protein sequence ID" value="AEJ07737.1"/>
    <property type="molecule type" value="Genomic_DNA"/>
</dbReference>
<evidence type="ECO:0000256" key="3">
    <source>
        <dbReference type="ARBA" id="ARBA00022448"/>
    </source>
</evidence>
<feature type="transmembrane region" description="Helical" evidence="8">
    <location>
        <begin position="92"/>
        <end position="114"/>
    </location>
</feature>
<feature type="transmembrane region" description="Helical" evidence="8">
    <location>
        <begin position="201"/>
        <end position="225"/>
    </location>
</feature>
<dbReference type="GO" id="GO:0097272">
    <property type="term" value="P:ammonium homeostasis"/>
    <property type="evidence" value="ECO:0007669"/>
    <property type="project" value="TreeGrafter"/>
</dbReference>
<dbReference type="InterPro" id="IPR029020">
    <property type="entry name" value="Ammonium/urea_transptr"/>
</dbReference>
<dbReference type="GO" id="GO:0005886">
    <property type="term" value="C:plasma membrane"/>
    <property type="evidence" value="ECO:0007669"/>
    <property type="project" value="UniProtKB-SubCell"/>
</dbReference>
<dbReference type="AlphaFoldDB" id="I1T0D9"/>
<feature type="transmembrane region" description="Helical" evidence="8">
    <location>
        <begin position="293"/>
        <end position="314"/>
    </location>
</feature>
<accession>I1T0D9</accession>
<feature type="transmembrane region" description="Helical" evidence="8">
    <location>
        <begin position="326"/>
        <end position="343"/>
    </location>
</feature>
<dbReference type="InterPro" id="IPR001905">
    <property type="entry name" value="Ammonium_transpt"/>
</dbReference>
<evidence type="ECO:0000256" key="8">
    <source>
        <dbReference type="RuleBase" id="RU362002"/>
    </source>
</evidence>
<comment type="similarity">
    <text evidence="2 8">Belongs to the ammonia transporter channel (TC 1.A.11.2) family.</text>
</comment>
<evidence type="ECO:0000259" key="9">
    <source>
        <dbReference type="Pfam" id="PF00909"/>
    </source>
</evidence>
<keyword evidence="6 8" id="KW-0472">Membrane</keyword>
<dbReference type="InterPro" id="IPR024041">
    <property type="entry name" value="NH4_transpt_AmtB-like_dom"/>
</dbReference>
<dbReference type="SUPFAM" id="SSF111352">
    <property type="entry name" value="Ammonium transporter"/>
    <property type="match status" value="1"/>
</dbReference>
<keyword evidence="4 8" id="KW-0812">Transmembrane</keyword>
<protein>
    <recommendedName>
        <fullName evidence="8">Ammonium transporter</fullName>
    </recommendedName>
</protein>
<evidence type="ECO:0000256" key="1">
    <source>
        <dbReference type="ARBA" id="ARBA00004141"/>
    </source>
</evidence>
<feature type="transmembrane region" description="Helical" evidence="8">
    <location>
        <begin position="12"/>
        <end position="32"/>
    </location>
</feature>
<feature type="domain" description="Ammonium transporter AmtB-like" evidence="9">
    <location>
        <begin position="15"/>
        <end position="427"/>
    </location>
</feature>